<dbReference type="Pfam" id="PF13561">
    <property type="entry name" value="adh_short_C2"/>
    <property type="match status" value="1"/>
</dbReference>
<name>A0ABV6RLE8_9GAMM</name>
<reference evidence="4 5" key="1">
    <citation type="submission" date="2024-09" db="EMBL/GenBank/DDBJ databases">
        <authorList>
            <person name="Sun Q."/>
            <person name="Mori K."/>
        </authorList>
    </citation>
    <scope>NUCLEOTIDE SEQUENCE [LARGE SCALE GENOMIC DNA]</scope>
    <source>
        <strain evidence="4 5">KCTC 23076</strain>
    </source>
</reference>
<feature type="compositionally biased region" description="Basic and acidic residues" evidence="3">
    <location>
        <begin position="206"/>
        <end position="221"/>
    </location>
</feature>
<feature type="region of interest" description="Disordered" evidence="3">
    <location>
        <begin position="206"/>
        <end position="226"/>
    </location>
</feature>
<dbReference type="PRINTS" id="PR00080">
    <property type="entry name" value="SDRFAMILY"/>
</dbReference>
<evidence type="ECO:0000256" key="1">
    <source>
        <dbReference type="ARBA" id="ARBA00006484"/>
    </source>
</evidence>
<dbReference type="Gene3D" id="3.40.50.720">
    <property type="entry name" value="NAD(P)-binding Rossmann-like Domain"/>
    <property type="match status" value="1"/>
</dbReference>
<evidence type="ECO:0000256" key="2">
    <source>
        <dbReference type="ARBA" id="ARBA00023002"/>
    </source>
</evidence>
<dbReference type="RefSeq" id="WP_386667448.1">
    <property type="nucleotide sequence ID" value="NZ_JBHLTG010000001.1"/>
</dbReference>
<dbReference type="EMBL" id="JBHLTG010000001">
    <property type="protein sequence ID" value="MFC0677812.1"/>
    <property type="molecule type" value="Genomic_DNA"/>
</dbReference>
<dbReference type="PROSITE" id="PS00061">
    <property type="entry name" value="ADH_SHORT"/>
    <property type="match status" value="1"/>
</dbReference>
<dbReference type="InterPro" id="IPR002347">
    <property type="entry name" value="SDR_fam"/>
</dbReference>
<evidence type="ECO:0000313" key="4">
    <source>
        <dbReference type="EMBL" id="MFC0677812.1"/>
    </source>
</evidence>
<dbReference type="Proteomes" id="UP001589896">
    <property type="component" value="Unassembled WGS sequence"/>
</dbReference>
<comment type="similarity">
    <text evidence="1">Belongs to the short-chain dehydrogenases/reductases (SDR) family.</text>
</comment>
<keyword evidence="5" id="KW-1185">Reference proteome</keyword>
<organism evidence="4 5">
    <name type="scientific">Lysobacter korlensis</name>
    <dbReference type="NCBI Taxonomy" id="553636"/>
    <lineage>
        <taxon>Bacteria</taxon>
        <taxon>Pseudomonadati</taxon>
        <taxon>Pseudomonadota</taxon>
        <taxon>Gammaproteobacteria</taxon>
        <taxon>Lysobacterales</taxon>
        <taxon>Lysobacteraceae</taxon>
        <taxon>Lysobacter</taxon>
    </lineage>
</organism>
<dbReference type="PANTHER" id="PTHR24321:SF8">
    <property type="entry name" value="ESTRADIOL 17-BETA-DEHYDROGENASE 8-RELATED"/>
    <property type="match status" value="1"/>
</dbReference>
<dbReference type="InterPro" id="IPR020904">
    <property type="entry name" value="Sc_DH/Rdtase_CS"/>
</dbReference>
<dbReference type="PANTHER" id="PTHR24321">
    <property type="entry name" value="DEHYDROGENASES, SHORT CHAIN"/>
    <property type="match status" value="1"/>
</dbReference>
<evidence type="ECO:0000313" key="5">
    <source>
        <dbReference type="Proteomes" id="UP001589896"/>
    </source>
</evidence>
<proteinExistence type="inferred from homology"/>
<dbReference type="SUPFAM" id="SSF51735">
    <property type="entry name" value="NAD(P)-binding Rossmann-fold domains"/>
    <property type="match status" value="1"/>
</dbReference>
<protein>
    <submittedName>
        <fullName evidence="4">SDR family oxidoreductase</fullName>
    </submittedName>
</protein>
<dbReference type="PRINTS" id="PR00081">
    <property type="entry name" value="GDHRDH"/>
</dbReference>
<dbReference type="InterPro" id="IPR036291">
    <property type="entry name" value="NAD(P)-bd_dom_sf"/>
</dbReference>
<keyword evidence="2" id="KW-0560">Oxidoreductase</keyword>
<evidence type="ECO:0000256" key="3">
    <source>
        <dbReference type="SAM" id="MobiDB-lite"/>
    </source>
</evidence>
<comment type="caution">
    <text evidence="4">The sequence shown here is derived from an EMBL/GenBank/DDBJ whole genome shotgun (WGS) entry which is preliminary data.</text>
</comment>
<accession>A0ABV6RLE8</accession>
<gene>
    <name evidence="4" type="ORF">ACFFGH_08170</name>
</gene>
<sequence>MPTSTPPAPTPTLPLRHRVVLVTGGAQGIGRGVAESVLRAGGSVLIGDLDVEAGRACLAEWDVGDKAQLVELDVSCETSVQHFVQHARDAFGRIDGLVNNAAIAEPHVGPLEALELAEWNRYLASNLTSAFLCCKHALPSLREHEGSIVNIASTRALQSEAHTEPYAATKGGLVAMTHALAISAGPEVRVNAISPGWITTEAWQKPAERHPPKLSHEDHVQHPAGRVGTPEDVGHLAVYLISPQSAFVTGQNFIIDGGMTRKMQYA</sequence>